<organism evidence="2 3">
    <name type="scientific">Clostridium tagluense</name>
    <dbReference type="NCBI Taxonomy" id="360422"/>
    <lineage>
        <taxon>Bacteria</taxon>
        <taxon>Bacillati</taxon>
        <taxon>Bacillota</taxon>
        <taxon>Clostridia</taxon>
        <taxon>Eubacteriales</taxon>
        <taxon>Clostridiaceae</taxon>
        <taxon>Clostridium</taxon>
    </lineage>
</organism>
<reference evidence="2 3" key="1">
    <citation type="submission" date="2018-11" db="EMBL/GenBank/DDBJ databases">
        <title>Genome sequencing and assembly of Clostridium tagluense strain A121.</title>
        <authorList>
            <person name="Murakami T."/>
            <person name="Segawa T."/>
            <person name="Shcherbakova V.A."/>
            <person name="Mori H."/>
            <person name="Yoshimura Y."/>
        </authorList>
    </citation>
    <scope>NUCLEOTIDE SEQUENCE [LARGE SCALE GENOMIC DNA]</scope>
    <source>
        <strain evidence="2 3">A121</strain>
    </source>
</reference>
<evidence type="ECO:0000313" key="3">
    <source>
        <dbReference type="Proteomes" id="UP000287872"/>
    </source>
</evidence>
<dbReference type="AlphaFoldDB" id="A0A401UQ68"/>
<comment type="caution">
    <text evidence="2">The sequence shown here is derived from an EMBL/GenBank/DDBJ whole genome shotgun (WGS) entry which is preliminary data.</text>
</comment>
<keyword evidence="3" id="KW-1185">Reference proteome</keyword>
<evidence type="ECO:0000256" key="1">
    <source>
        <dbReference type="SAM" id="Phobius"/>
    </source>
</evidence>
<keyword evidence="1" id="KW-0812">Transmembrane</keyword>
<keyword evidence="1" id="KW-1133">Transmembrane helix</keyword>
<dbReference type="RefSeq" id="WP_125003689.1">
    <property type="nucleotide sequence ID" value="NZ_BHYK01000020.1"/>
</dbReference>
<proteinExistence type="predicted"/>
<feature type="transmembrane region" description="Helical" evidence="1">
    <location>
        <begin position="65"/>
        <end position="86"/>
    </location>
</feature>
<name>A0A401UQ68_9CLOT</name>
<gene>
    <name evidence="2" type="ORF">Ctaglu_32970</name>
</gene>
<keyword evidence="1" id="KW-0472">Membrane</keyword>
<accession>A0A401UQ68</accession>
<protein>
    <submittedName>
        <fullName evidence="2">Uncharacterized protein</fullName>
    </submittedName>
</protein>
<dbReference type="Proteomes" id="UP000287872">
    <property type="component" value="Unassembled WGS sequence"/>
</dbReference>
<sequence>MKFNKFNKKIFNWSAWITLLIAYVLPYQSQSADGHSSYFGYPLSFLTINNSPIHKTLFLTESLDILTLIIDILVVYLVLLFFNVYLSKVKLNKYKNKTKDFK</sequence>
<evidence type="ECO:0000313" key="2">
    <source>
        <dbReference type="EMBL" id="GCD11674.1"/>
    </source>
</evidence>
<dbReference type="EMBL" id="BHYK01000020">
    <property type="protein sequence ID" value="GCD11674.1"/>
    <property type="molecule type" value="Genomic_DNA"/>
</dbReference>